<name>A0A5S4YNK4_9BRAD</name>
<dbReference type="GO" id="GO:0003910">
    <property type="term" value="F:DNA ligase (ATP) activity"/>
    <property type="evidence" value="ECO:0007669"/>
    <property type="project" value="InterPro"/>
</dbReference>
<organism evidence="2 3">
    <name type="scientific">Bradyrhizobium hipponense</name>
    <dbReference type="NCBI Taxonomy" id="2605638"/>
    <lineage>
        <taxon>Bacteria</taxon>
        <taxon>Pseudomonadati</taxon>
        <taxon>Pseudomonadota</taxon>
        <taxon>Alphaproteobacteria</taxon>
        <taxon>Hyphomicrobiales</taxon>
        <taxon>Nitrobacteraceae</taxon>
        <taxon>Bradyrhizobium</taxon>
    </lineage>
</organism>
<evidence type="ECO:0000313" key="3">
    <source>
        <dbReference type="Proteomes" id="UP000324797"/>
    </source>
</evidence>
<protein>
    <recommendedName>
        <fullName evidence="1">ATP-dependent DNA ligase family profile domain-containing protein</fullName>
    </recommendedName>
</protein>
<dbReference type="GO" id="GO:0006310">
    <property type="term" value="P:DNA recombination"/>
    <property type="evidence" value="ECO:0007669"/>
    <property type="project" value="InterPro"/>
</dbReference>
<dbReference type="AlphaFoldDB" id="A0A5S4YNK4"/>
<dbReference type="Gene3D" id="3.30.470.30">
    <property type="entry name" value="DNA ligase/mRNA capping enzyme"/>
    <property type="match status" value="1"/>
</dbReference>
<keyword evidence="3" id="KW-1185">Reference proteome</keyword>
<dbReference type="Proteomes" id="UP000324797">
    <property type="component" value="Unassembled WGS sequence"/>
</dbReference>
<dbReference type="EMBL" id="VSTH01000050">
    <property type="protein sequence ID" value="TYO65593.1"/>
    <property type="molecule type" value="Genomic_DNA"/>
</dbReference>
<comment type="caution">
    <text evidence="2">The sequence shown here is derived from an EMBL/GenBank/DDBJ whole genome shotgun (WGS) entry which is preliminary data.</text>
</comment>
<dbReference type="SUPFAM" id="SSF56091">
    <property type="entry name" value="DNA ligase/mRNA capping enzyme, catalytic domain"/>
    <property type="match status" value="1"/>
</dbReference>
<accession>A0A5S4YNK4</accession>
<reference evidence="2 3" key="1">
    <citation type="submission" date="2019-08" db="EMBL/GenBank/DDBJ databases">
        <title>Bradyrhizobium hipponensis sp. nov., a rhizobium isolated from a Lupinus angustifolius root nodule in Tunisia.</title>
        <authorList>
            <person name="Off K."/>
            <person name="Rejili M."/>
            <person name="Mars M."/>
            <person name="Brachmann A."/>
            <person name="Marin M."/>
        </authorList>
    </citation>
    <scope>NUCLEOTIDE SEQUENCE [LARGE SCALE GENOMIC DNA]</scope>
    <source>
        <strain evidence="3">aSej3</strain>
    </source>
</reference>
<dbReference type="InterPro" id="IPR012310">
    <property type="entry name" value="DNA_ligase_ATP-dep_cent"/>
</dbReference>
<evidence type="ECO:0000313" key="2">
    <source>
        <dbReference type="EMBL" id="TYO65593.1"/>
    </source>
</evidence>
<dbReference type="GO" id="GO:0005524">
    <property type="term" value="F:ATP binding"/>
    <property type="evidence" value="ECO:0007669"/>
    <property type="project" value="InterPro"/>
</dbReference>
<sequence length="160" mass="18363">MDGDDIRDLPLHLRKTNLQRLLARRPDGITVAPFERGEISPDLYRAACRMGLEGLVSKHRDRPYRGGKQKHWIKVKNRTHPAGDVPGALTRHGDDGLLREQLRHPGRARGGRPWRWGWADPLSGMRRRRQLGQVRAGDRRPQLQMHRLQGHGRAIGEHLT</sequence>
<feature type="domain" description="ATP-dependent DNA ligase family profile" evidence="1">
    <location>
        <begin position="2"/>
        <end position="76"/>
    </location>
</feature>
<evidence type="ECO:0000259" key="1">
    <source>
        <dbReference type="Pfam" id="PF01068"/>
    </source>
</evidence>
<proteinExistence type="predicted"/>
<gene>
    <name evidence="2" type="ORF">FXV83_15265</name>
</gene>
<dbReference type="Gene3D" id="3.30.1490.70">
    <property type="match status" value="1"/>
</dbReference>
<dbReference type="Pfam" id="PF01068">
    <property type="entry name" value="DNA_ligase_A_M"/>
    <property type="match status" value="1"/>
</dbReference>
<dbReference type="GO" id="GO:0006281">
    <property type="term" value="P:DNA repair"/>
    <property type="evidence" value="ECO:0007669"/>
    <property type="project" value="InterPro"/>
</dbReference>